<accession>A0A4P6V3U0</accession>
<gene>
    <name evidence="9" type="ORF">E0E05_11465</name>
</gene>
<dbReference type="Pfam" id="PF02687">
    <property type="entry name" value="FtsX"/>
    <property type="match status" value="2"/>
</dbReference>
<keyword evidence="10" id="KW-1185">Reference proteome</keyword>
<keyword evidence="3" id="KW-1003">Cell membrane</keyword>
<evidence type="ECO:0000256" key="2">
    <source>
        <dbReference type="ARBA" id="ARBA00005236"/>
    </source>
</evidence>
<evidence type="ECO:0000259" key="8">
    <source>
        <dbReference type="Pfam" id="PF02687"/>
    </source>
</evidence>
<feature type="transmembrane region" description="Helical" evidence="7">
    <location>
        <begin position="705"/>
        <end position="733"/>
    </location>
</feature>
<evidence type="ECO:0000256" key="7">
    <source>
        <dbReference type="SAM" id="Phobius"/>
    </source>
</evidence>
<dbReference type="PANTHER" id="PTHR30489">
    <property type="entry name" value="LIPOPROTEIN-RELEASING SYSTEM TRANSMEMBRANE PROTEIN LOLE"/>
    <property type="match status" value="1"/>
</dbReference>
<evidence type="ECO:0000313" key="9">
    <source>
        <dbReference type="EMBL" id="QBK31160.1"/>
    </source>
</evidence>
<feature type="domain" description="ABC3 transporter permease C-terminal" evidence="8">
    <location>
        <begin position="664"/>
        <end position="780"/>
    </location>
</feature>
<protein>
    <submittedName>
        <fullName evidence="9">ABC transporter permease</fullName>
    </submittedName>
</protein>
<feature type="transmembrane region" description="Helical" evidence="7">
    <location>
        <begin position="437"/>
        <end position="457"/>
    </location>
</feature>
<feature type="transmembrane region" description="Helical" evidence="7">
    <location>
        <begin position="364"/>
        <end position="388"/>
    </location>
</feature>
<feature type="transmembrane region" description="Helical" evidence="7">
    <location>
        <begin position="320"/>
        <end position="344"/>
    </location>
</feature>
<evidence type="ECO:0000256" key="3">
    <source>
        <dbReference type="ARBA" id="ARBA00022475"/>
    </source>
</evidence>
<evidence type="ECO:0000256" key="4">
    <source>
        <dbReference type="ARBA" id="ARBA00022692"/>
    </source>
</evidence>
<evidence type="ECO:0000313" key="10">
    <source>
        <dbReference type="Proteomes" id="UP000293719"/>
    </source>
</evidence>
<dbReference type="InterPro" id="IPR003838">
    <property type="entry name" value="ABC3_permease_C"/>
</dbReference>
<keyword evidence="5 7" id="KW-1133">Transmembrane helix</keyword>
<comment type="similarity">
    <text evidence="2">Belongs to the ABC-4 integral membrane protein family. LolC/E subfamily.</text>
</comment>
<feature type="transmembrane region" description="Helical" evidence="7">
    <location>
        <begin position="753"/>
        <end position="773"/>
    </location>
</feature>
<organism evidence="9 10">
    <name type="scientific">Roseitalea porphyridii</name>
    <dbReference type="NCBI Taxonomy" id="1852022"/>
    <lineage>
        <taxon>Bacteria</taxon>
        <taxon>Pseudomonadati</taxon>
        <taxon>Pseudomonadota</taxon>
        <taxon>Alphaproteobacteria</taxon>
        <taxon>Hyphomicrobiales</taxon>
        <taxon>Ahrensiaceae</taxon>
        <taxon>Roseitalea</taxon>
    </lineage>
</organism>
<feature type="transmembrane region" description="Helical" evidence="7">
    <location>
        <begin position="268"/>
        <end position="289"/>
    </location>
</feature>
<dbReference type="PANTHER" id="PTHR30489:SF0">
    <property type="entry name" value="LIPOPROTEIN-RELEASING SYSTEM TRANSMEMBRANE PROTEIN LOLE"/>
    <property type="match status" value="1"/>
</dbReference>
<dbReference type="GO" id="GO:0098797">
    <property type="term" value="C:plasma membrane protein complex"/>
    <property type="evidence" value="ECO:0007669"/>
    <property type="project" value="TreeGrafter"/>
</dbReference>
<comment type="subcellular location">
    <subcellularLocation>
        <location evidence="1">Cell membrane</location>
        <topology evidence="1">Multi-pass membrane protein</topology>
    </subcellularLocation>
</comment>
<feature type="transmembrane region" description="Helical" evidence="7">
    <location>
        <begin position="658"/>
        <end position="678"/>
    </location>
</feature>
<proteinExistence type="inferred from homology"/>
<reference evidence="9 10" key="1">
    <citation type="journal article" date="2017" name="Int. J. Syst. Evol. Microbiol.">
        <title>Roseitalea porphyridii gen. nov., sp. nov., isolated from a red alga, and reclassification of Hoeflea suaedae Chung et al. 2013 as Pseudohoeflea suaedae gen. nov., comb. nov.</title>
        <authorList>
            <person name="Hyeon J.W."/>
            <person name="Jeong S.E."/>
            <person name="Baek K."/>
            <person name="Jeon C.O."/>
        </authorList>
    </citation>
    <scope>NUCLEOTIDE SEQUENCE [LARGE SCALE GENOMIC DNA]</scope>
    <source>
        <strain evidence="9 10">MA7-20</strain>
    </source>
</reference>
<dbReference type="KEGG" id="rpod:E0E05_11465"/>
<keyword evidence="4 7" id="KW-0812">Transmembrane</keyword>
<dbReference type="GO" id="GO:0044874">
    <property type="term" value="P:lipoprotein localization to outer membrane"/>
    <property type="evidence" value="ECO:0007669"/>
    <property type="project" value="TreeGrafter"/>
</dbReference>
<evidence type="ECO:0000256" key="1">
    <source>
        <dbReference type="ARBA" id="ARBA00004651"/>
    </source>
</evidence>
<dbReference type="AlphaFoldDB" id="A0A4P6V3U0"/>
<dbReference type="InterPro" id="IPR051447">
    <property type="entry name" value="Lipoprotein-release_system"/>
</dbReference>
<name>A0A4P6V3U0_9HYPH</name>
<keyword evidence="6 7" id="KW-0472">Membrane</keyword>
<feature type="domain" description="ABC3 transporter permease C-terminal" evidence="8">
    <location>
        <begin position="274"/>
        <end position="387"/>
    </location>
</feature>
<dbReference type="Proteomes" id="UP000293719">
    <property type="component" value="Chromosome"/>
</dbReference>
<sequence length="790" mass="85830">MVMIGALDRKLLRDLGRLWAQVLAVALVMACGVMTIVVFIGANRTLEETRAAFYERYLFASVFASANRAPERLRGALAAIEGVAAVETRIVKTLILDIEGMVEPAAGIAVSLPDFGDPAVNRLYMRSGRLPVPTRANEVAVVETFAQAHGFAPGDTFGTLINGKKRELTITGIVLSPEYIYAIGPGDMVPDQRRYGIVFMPRRALAAAFDMTGLFNDVVLTTLRDADIDAIIETVDALLEHYGGTGAFGREDQTSHAFLDAELQQLNAMSGVIPPIFLFVSAFLVNMILSRMIALEREQIGLLKANGYSSAGVAWHYAKFVIAISFVGLAVGGIAGAWLGGAMAELYGQFFSFPFLVFAQSTDLYVIAALVSVGAALAGAASAIRTVVALPPAVAMRPPAPTRYRSLGIGQGLMHRVFSQLTTMAFRHLWRHPVRTGLTAIGTSFSVALLVTAMFSFDSIDHMIDQIFFQTAREDAAITFAGERHPDALRAIANLPGVMKAEPFRQVAVTLSNRHIEKRMVIEGLPARTDLTRVLDLDQAPVALPSNGLILSERVAEQLALRVGDLAHVDFMQRDDREARVPVVGVVQGFVGLTAYMELGAMNRMMRDGERISGARVRIDARLLDQTYAAVKQTPGIASIALLSLSRENFRATIEENIAISVTIYVILAVIITFGVIYNSARIQLSERARELASLRVFGFTRAEVASILMIELGAIVLIAQPLGWLLGYGFAWSVSQGFESDLYRIPLVVDQSTFSTASLVVVAAALVSALIVRRRINRLDLIEVLKTRE</sequence>
<evidence type="ECO:0000256" key="6">
    <source>
        <dbReference type="ARBA" id="ARBA00023136"/>
    </source>
</evidence>
<dbReference type="EMBL" id="CP036532">
    <property type="protein sequence ID" value="QBK31160.1"/>
    <property type="molecule type" value="Genomic_DNA"/>
</dbReference>
<dbReference type="OrthoDB" id="5137249at2"/>
<evidence type="ECO:0000256" key="5">
    <source>
        <dbReference type="ARBA" id="ARBA00022989"/>
    </source>
</evidence>
<feature type="transmembrane region" description="Helical" evidence="7">
    <location>
        <begin position="18"/>
        <end position="42"/>
    </location>
</feature>